<feature type="domain" description="SHS2" evidence="7">
    <location>
        <begin position="7"/>
        <end position="193"/>
    </location>
</feature>
<keyword evidence="3 5" id="KW-0472">Membrane</keyword>
<dbReference type="SUPFAM" id="SSF53067">
    <property type="entry name" value="Actin-like ATPase domain"/>
    <property type="match status" value="2"/>
</dbReference>
<protein>
    <recommendedName>
        <fullName evidence="5 6">Cell division protein FtsA</fullName>
    </recommendedName>
</protein>
<evidence type="ECO:0000313" key="8">
    <source>
        <dbReference type="EMBL" id="HCW93048.1"/>
    </source>
</evidence>
<dbReference type="EMBL" id="DPPF01000104">
    <property type="protein sequence ID" value="HCW93048.1"/>
    <property type="molecule type" value="Genomic_DNA"/>
</dbReference>
<dbReference type="HAMAP" id="MF_02033">
    <property type="entry name" value="FtsA"/>
    <property type="match status" value="1"/>
</dbReference>
<evidence type="ECO:0000256" key="2">
    <source>
        <dbReference type="ARBA" id="ARBA00022618"/>
    </source>
</evidence>
<evidence type="ECO:0000256" key="3">
    <source>
        <dbReference type="ARBA" id="ARBA00023136"/>
    </source>
</evidence>
<evidence type="ECO:0000256" key="6">
    <source>
        <dbReference type="PIRNR" id="PIRNR003101"/>
    </source>
</evidence>
<dbReference type="InterPro" id="IPR020823">
    <property type="entry name" value="Cell_div_FtsA"/>
</dbReference>
<dbReference type="Gene3D" id="3.30.1490.110">
    <property type="match status" value="1"/>
</dbReference>
<sequence length="410" mass="44050">MKQDNIYAGLDIGTTKICAVIGRKNNDDSLDIIGLGCVPSSGLRKGVVINIDGTVKAIIEALREAERMAGVQVKNVCAGIAGGHVKSFNSRGIIAVKNREVSRKDVERAIESASAVDVPIGSEVLHVIPQQFILDGQTEIKDPIGMNGVRLEVDVHIVIGAVSSAQNILKSCERAGISVDDIVLEQLASSEAVLSEDEKEIGVCLIDGGGGTTDMAVYKRNAVYHTAVLSIGGNNFTRDLSIGLNTPESEAEKVKKEHGCVWMDFVSEDEVINVPSVGGRPPRKISRPVLTQILQARSEEIFQMFLGELQKKQLLEILGAGIVVTGGISNLEGIEYLASSIFEVPVRVGRPQGIGGLTDIVENPVYATGVGLTLHAAKKGHQQVKISRGSDEKVFRKVLDRMKSWFGEFF</sequence>
<gene>
    <name evidence="5 8" type="primary">ftsA</name>
    <name evidence="8" type="ORF">DHM44_05145</name>
</gene>
<evidence type="ECO:0000256" key="5">
    <source>
        <dbReference type="HAMAP-Rule" id="MF_02033"/>
    </source>
</evidence>
<name>A0A3D5QBF7_FLESI</name>
<dbReference type="Proteomes" id="UP000262325">
    <property type="component" value="Unassembled WGS sequence"/>
</dbReference>
<evidence type="ECO:0000313" key="9">
    <source>
        <dbReference type="Proteomes" id="UP000262325"/>
    </source>
</evidence>
<dbReference type="Pfam" id="PF14450">
    <property type="entry name" value="FtsA"/>
    <property type="match status" value="2"/>
</dbReference>
<comment type="function">
    <text evidence="5 6">Cell division protein that is involved in the assembly of the Z ring. May serve as a membrane anchor for the Z ring.</text>
</comment>
<dbReference type="Gene3D" id="3.30.420.40">
    <property type="match status" value="1"/>
</dbReference>
<keyword evidence="4 5" id="KW-0131">Cell cycle</keyword>
<dbReference type="InterPro" id="IPR003494">
    <property type="entry name" value="SHS2_FtsA"/>
</dbReference>
<keyword evidence="2 5" id="KW-0132">Cell division</keyword>
<dbReference type="GO" id="GO:0009898">
    <property type="term" value="C:cytoplasmic side of plasma membrane"/>
    <property type="evidence" value="ECO:0007669"/>
    <property type="project" value="UniProtKB-UniRule"/>
</dbReference>
<evidence type="ECO:0000256" key="4">
    <source>
        <dbReference type="ARBA" id="ARBA00023306"/>
    </source>
</evidence>
<keyword evidence="1 5" id="KW-1003">Cell membrane</keyword>
<evidence type="ECO:0000256" key="1">
    <source>
        <dbReference type="ARBA" id="ARBA00022475"/>
    </source>
</evidence>
<dbReference type="Pfam" id="PF02491">
    <property type="entry name" value="SHS2_FTSA"/>
    <property type="match status" value="1"/>
</dbReference>
<dbReference type="InterPro" id="IPR043129">
    <property type="entry name" value="ATPase_NBD"/>
</dbReference>
<comment type="similarity">
    <text evidence="5 6">Belongs to the FtsA/MreB family.</text>
</comment>
<reference evidence="8 9" key="1">
    <citation type="journal article" date="2018" name="Nat. Biotechnol.">
        <title>A standardized bacterial taxonomy based on genome phylogeny substantially revises the tree of life.</title>
        <authorList>
            <person name="Parks D.H."/>
            <person name="Chuvochina M."/>
            <person name="Waite D.W."/>
            <person name="Rinke C."/>
            <person name="Skarshewski A."/>
            <person name="Chaumeil P.A."/>
            <person name="Hugenholtz P."/>
        </authorList>
    </citation>
    <scope>NUCLEOTIDE SEQUENCE [LARGE SCALE GENOMIC DNA]</scope>
    <source>
        <strain evidence="8">UBA8672</strain>
    </source>
</reference>
<comment type="caution">
    <text evidence="8">The sequence shown here is derived from an EMBL/GenBank/DDBJ whole genome shotgun (WGS) entry which is preliminary data.</text>
</comment>
<proteinExistence type="inferred from homology"/>
<dbReference type="PIRSF" id="PIRSF003101">
    <property type="entry name" value="FtsA"/>
    <property type="match status" value="1"/>
</dbReference>
<dbReference type="CDD" id="cd24048">
    <property type="entry name" value="ASKHA_NBD_FtsA"/>
    <property type="match status" value="1"/>
</dbReference>
<dbReference type="PANTHER" id="PTHR32432:SF4">
    <property type="entry name" value="CELL DIVISION PROTEIN FTSA"/>
    <property type="match status" value="1"/>
</dbReference>
<dbReference type="AlphaFoldDB" id="A0A3D5QBF7"/>
<evidence type="ECO:0000259" key="7">
    <source>
        <dbReference type="SMART" id="SM00842"/>
    </source>
</evidence>
<dbReference type="PANTHER" id="PTHR32432">
    <property type="entry name" value="CELL DIVISION PROTEIN FTSA-RELATED"/>
    <property type="match status" value="1"/>
</dbReference>
<accession>A0A3D5QBF7</accession>
<dbReference type="NCBIfam" id="TIGR01174">
    <property type="entry name" value="ftsA"/>
    <property type="match status" value="1"/>
</dbReference>
<dbReference type="InterPro" id="IPR050696">
    <property type="entry name" value="FtsA/MreB"/>
</dbReference>
<comment type="subcellular location">
    <subcellularLocation>
        <location evidence="5">Cell membrane</location>
        <topology evidence="5">Peripheral membrane protein</topology>
        <orientation evidence="5">Cytoplasmic side</orientation>
    </subcellularLocation>
    <text evidence="5">Localizes to the Z ring in an FtsZ-dependent manner. Targeted to the membrane through a conserved C-terminal amphipathic helix.</text>
</comment>
<organism evidence="8 9">
    <name type="scientific">Flexistipes sinusarabici</name>
    <dbReference type="NCBI Taxonomy" id="2352"/>
    <lineage>
        <taxon>Bacteria</taxon>
        <taxon>Pseudomonadati</taxon>
        <taxon>Deferribacterota</taxon>
        <taxon>Deferribacteres</taxon>
        <taxon>Deferribacterales</taxon>
        <taxon>Flexistipitaceae</taxon>
        <taxon>Flexistipes</taxon>
    </lineage>
</organism>
<comment type="subunit">
    <text evidence="5">Self-interacts. Interacts with FtsZ.</text>
</comment>
<dbReference type="GO" id="GO:0043093">
    <property type="term" value="P:FtsZ-dependent cytokinesis"/>
    <property type="evidence" value="ECO:0007669"/>
    <property type="project" value="UniProtKB-UniRule"/>
</dbReference>
<dbReference type="SMART" id="SM00842">
    <property type="entry name" value="FtsA"/>
    <property type="match status" value="1"/>
</dbReference>
<dbReference type="GO" id="GO:0032153">
    <property type="term" value="C:cell division site"/>
    <property type="evidence" value="ECO:0007669"/>
    <property type="project" value="UniProtKB-UniRule"/>
</dbReference>